<keyword evidence="6 9" id="KW-0285">Flavoprotein</keyword>
<dbReference type="NCBIfam" id="NF003611">
    <property type="entry name" value="PRK05257.3-2"/>
    <property type="match status" value="1"/>
</dbReference>
<dbReference type="KEGG" id="haei:MUN82_03600"/>
<comment type="similarity">
    <text evidence="4 9">Belongs to the MQO family.</text>
</comment>
<dbReference type="NCBIfam" id="NF003603">
    <property type="entry name" value="PRK05257.1-1"/>
    <property type="match status" value="1"/>
</dbReference>
<dbReference type="NCBIfam" id="NF003610">
    <property type="entry name" value="PRK05257.3-1"/>
    <property type="match status" value="1"/>
</dbReference>
<evidence type="ECO:0000256" key="2">
    <source>
        <dbReference type="ARBA" id="ARBA00001974"/>
    </source>
</evidence>
<dbReference type="Proteomes" id="UP000829925">
    <property type="component" value="Chromosome"/>
</dbReference>
<dbReference type="NCBIfam" id="TIGR01320">
    <property type="entry name" value="mal_quin_oxido"/>
    <property type="match status" value="1"/>
</dbReference>
<sequence>MSPSLPTSSSVDVILIGAGIMSATLGTMLKELQPDLTIAIFERLDLVAAESSDAWNNAGTGHSAFCELNYTPQRPDGSVDISKAVKIAEQFEQSKQFWSYFVQKGVLPEPHEFIQQVPHMSFVWGDNNVDFLRKRFDALIQSPLFQGMQYSEDRQQLADWMPLVMEGRDPHTSVAATYMPIGTDVNFGSLTRTLFERLQAMPGVSFHLNHEVEKLKQKPDGTWRIRVRDRAADTSRKVYGKFVFIGAGGGSLPLLEKSDIPEGHGFGGFPVSGQWLKCTNPEVIARHGAKVYGKAAVGSPPMSVPHLDTRQINGRKELLFGPYAGFTTKFLKKGSYLDLLKSIRAGNVRPMLIAGAKNLPLTRYLIQQVRQSPQDRLNALRDYLPTARAEDWELEVAGQRVQVIKKDAKEGGVLEFGTEVVAAADGSIAALLGASPGASTAVSIMLGLVQRCFPEQAATPEWQAKFKAMIPSFGQELASNPALCEELRAKTSEVLELEAVAQ</sequence>
<evidence type="ECO:0000256" key="9">
    <source>
        <dbReference type="HAMAP-Rule" id="MF_00212"/>
    </source>
</evidence>
<accession>A0A8T9SWH1</accession>
<keyword evidence="5 9" id="KW-0816">Tricarboxylic acid cycle</keyword>
<dbReference type="NCBIfam" id="NF009875">
    <property type="entry name" value="PRK13339.1"/>
    <property type="match status" value="1"/>
</dbReference>
<evidence type="ECO:0000256" key="6">
    <source>
        <dbReference type="ARBA" id="ARBA00022630"/>
    </source>
</evidence>
<dbReference type="PANTHER" id="PTHR43104">
    <property type="entry name" value="L-2-HYDROXYGLUTARATE DEHYDROGENASE, MITOCHONDRIAL"/>
    <property type="match status" value="1"/>
</dbReference>
<evidence type="ECO:0000313" key="11">
    <source>
        <dbReference type="Proteomes" id="UP000829925"/>
    </source>
</evidence>
<evidence type="ECO:0000256" key="8">
    <source>
        <dbReference type="ARBA" id="ARBA00023002"/>
    </source>
</evidence>
<dbReference type="GO" id="GO:0006099">
    <property type="term" value="P:tricarboxylic acid cycle"/>
    <property type="evidence" value="ECO:0007669"/>
    <property type="project" value="UniProtKB-UniRule"/>
</dbReference>
<dbReference type="HAMAP" id="MF_00212">
    <property type="entry name" value="MQO"/>
    <property type="match status" value="1"/>
</dbReference>
<dbReference type="NCBIfam" id="NF003612">
    <property type="entry name" value="PRK05257.3-3"/>
    <property type="match status" value="1"/>
</dbReference>
<keyword evidence="8 9" id="KW-0560">Oxidoreductase</keyword>
<evidence type="ECO:0000256" key="7">
    <source>
        <dbReference type="ARBA" id="ARBA00022827"/>
    </source>
</evidence>
<reference evidence="10 11" key="1">
    <citation type="submission" date="2022-04" db="EMBL/GenBank/DDBJ databases">
        <title>Hymenobacter sp. isolated from the air.</title>
        <authorList>
            <person name="Won M."/>
            <person name="Lee C.-M."/>
            <person name="Woen H.-Y."/>
            <person name="Kwon S.-W."/>
        </authorList>
    </citation>
    <scope>NUCLEOTIDE SEQUENCE [LARGE SCALE GENOMIC DNA]</scope>
    <source>
        <strain evidence="11">5413 J-13</strain>
    </source>
</reference>
<evidence type="ECO:0000313" key="10">
    <source>
        <dbReference type="EMBL" id="UOR06185.1"/>
    </source>
</evidence>
<dbReference type="NCBIfam" id="NF003606">
    <property type="entry name" value="PRK05257.2-1"/>
    <property type="match status" value="1"/>
</dbReference>
<dbReference type="SUPFAM" id="SSF51905">
    <property type="entry name" value="FAD/NAD(P)-binding domain"/>
    <property type="match status" value="1"/>
</dbReference>
<dbReference type="EMBL" id="CP095053">
    <property type="protein sequence ID" value="UOR06185.1"/>
    <property type="molecule type" value="Genomic_DNA"/>
</dbReference>
<comment type="catalytic activity">
    <reaction evidence="1 9">
        <text>(S)-malate + a quinone = a quinol + oxaloacetate</text>
        <dbReference type="Rhea" id="RHEA:46012"/>
        <dbReference type="ChEBI" id="CHEBI:15589"/>
        <dbReference type="ChEBI" id="CHEBI:16452"/>
        <dbReference type="ChEBI" id="CHEBI:24646"/>
        <dbReference type="ChEBI" id="CHEBI:132124"/>
        <dbReference type="EC" id="1.1.5.4"/>
    </reaction>
</comment>
<evidence type="ECO:0000256" key="5">
    <source>
        <dbReference type="ARBA" id="ARBA00022532"/>
    </source>
</evidence>
<dbReference type="NCBIfam" id="NF003608">
    <property type="entry name" value="PRK05257.2-4"/>
    <property type="match status" value="1"/>
</dbReference>
<dbReference type="EC" id="1.1.5.4" evidence="9"/>
<evidence type="ECO:0000256" key="3">
    <source>
        <dbReference type="ARBA" id="ARBA00005012"/>
    </source>
</evidence>
<gene>
    <name evidence="9" type="primary">mqo</name>
    <name evidence="10" type="ORF">MUN82_03600</name>
</gene>
<dbReference type="GO" id="GO:0047545">
    <property type="term" value="F:(S)-2-hydroxyglutarate dehydrogenase activity"/>
    <property type="evidence" value="ECO:0007669"/>
    <property type="project" value="TreeGrafter"/>
</dbReference>
<dbReference type="NCBIfam" id="NF003605">
    <property type="entry name" value="PRK05257.1-4"/>
    <property type="match status" value="1"/>
</dbReference>
<dbReference type="PANTHER" id="PTHR43104:SF2">
    <property type="entry name" value="L-2-HYDROXYGLUTARATE DEHYDROGENASE, MITOCHONDRIAL"/>
    <property type="match status" value="1"/>
</dbReference>
<dbReference type="RefSeq" id="WP_245095064.1">
    <property type="nucleotide sequence ID" value="NZ_CP095053.1"/>
</dbReference>
<dbReference type="GO" id="GO:0008924">
    <property type="term" value="F:L-malate dehydrogenase (quinone) activity"/>
    <property type="evidence" value="ECO:0007669"/>
    <property type="project" value="UniProtKB-UniRule"/>
</dbReference>
<dbReference type="NCBIfam" id="NF003613">
    <property type="entry name" value="PRK05257.3-4"/>
    <property type="match status" value="1"/>
</dbReference>
<organism evidence="10 11">
    <name type="scientific">Hymenobacter aerilatus</name>
    <dbReference type="NCBI Taxonomy" id="2932251"/>
    <lineage>
        <taxon>Bacteria</taxon>
        <taxon>Pseudomonadati</taxon>
        <taxon>Bacteroidota</taxon>
        <taxon>Cytophagia</taxon>
        <taxon>Cytophagales</taxon>
        <taxon>Hymenobacteraceae</taxon>
        <taxon>Hymenobacter</taxon>
    </lineage>
</organism>
<comment type="pathway">
    <text evidence="3 9">Carbohydrate metabolism; tricarboxylic acid cycle; oxaloacetate from (S)-malate (quinone route): step 1/1.</text>
</comment>
<proteinExistence type="inferred from homology"/>
<dbReference type="InterPro" id="IPR006231">
    <property type="entry name" value="MQO"/>
</dbReference>
<comment type="cofactor">
    <cofactor evidence="2 9">
        <name>FAD</name>
        <dbReference type="ChEBI" id="CHEBI:57692"/>
    </cofactor>
</comment>
<dbReference type="NCBIfam" id="NF003614">
    <property type="entry name" value="PRK05257.3-5"/>
    <property type="match status" value="1"/>
</dbReference>
<dbReference type="InterPro" id="IPR036188">
    <property type="entry name" value="FAD/NAD-bd_sf"/>
</dbReference>
<evidence type="ECO:0000256" key="4">
    <source>
        <dbReference type="ARBA" id="ARBA00006389"/>
    </source>
</evidence>
<dbReference type="AlphaFoldDB" id="A0A8T9SWH1"/>
<dbReference type="Gene3D" id="3.50.50.60">
    <property type="entry name" value="FAD/NAD(P)-binding domain"/>
    <property type="match status" value="1"/>
</dbReference>
<dbReference type="Gene3D" id="3.30.9.10">
    <property type="entry name" value="D-Amino Acid Oxidase, subunit A, domain 2"/>
    <property type="match status" value="1"/>
</dbReference>
<keyword evidence="11" id="KW-1185">Reference proteome</keyword>
<dbReference type="Pfam" id="PF06039">
    <property type="entry name" value="Mqo"/>
    <property type="match status" value="1"/>
</dbReference>
<keyword evidence="7 9" id="KW-0274">FAD</keyword>
<name>A0A8T9SWH1_9BACT</name>
<evidence type="ECO:0000256" key="1">
    <source>
        <dbReference type="ARBA" id="ARBA00001139"/>
    </source>
</evidence>
<protein>
    <recommendedName>
        <fullName evidence="9">Probable malate:quinone oxidoreductase</fullName>
        <ecNumber evidence="9">1.1.5.4</ecNumber>
    </recommendedName>
    <alternativeName>
        <fullName evidence="9">MQO</fullName>
    </alternativeName>
    <alternativeName>
        <fullName evidence="9">Malate dehydrogenase [quinone]</fullName>
    </alternativeName>
</protein>